<accession>A0AAV0ANR7</accession>
<dbReference type="Proteomes" id="UP001153365">
    <property type="component" value="Unassembled WGS sequence"/>
</dbReference>
<protein>
    <submittedName>
        <fullName evidence="1">Uncharacterized protein</fullName>
    </submittedName>
</protein>
<gene>
    <name evidence="1" type="ORF">PPACK8108_LOCUS3775</name>
</gene>
<reference evidence="1" key="1">
    <citation type="submission" date="2022-06" db="EMBL/GenBank/DDBJ databases">
        <authorList>
            <consortium name="SYNGENTA / RWTH Aachen University"/>
        </authorList>
    </citation>
    <scope>NUCLEOTIDE SEQUENCE</scope>
</reference>
<evidence type="ECO:0000313" key="2">
    <source>
        <dbReference type="Proteomes" id="UP001153365"/>
    </source>
</evidence>
<name>A0AAV0ANR7_PHAPC</name>
<organism evidence="1 2">
    <name type="scientific">Phakopsora pachyrhizi</name>
    <name type="common">Asian soybean rust disease fungus</name>
    <dbReference type="NCBI Taxonomy" id="170000"/>
    <lineage>
        <taxon>Eukaryota</taxon>
        <taxon>Fungi</taxon>
        <taxon>Dikarya</taxon>
        <taxon>Basidiomycota</taxon>
        <taxon>Pucciniomycotina</taxon>
        <taxon>Pucciniomycetes</taxon>
        <taxon>Pucciniales</taxon>
        <taxon>Phakopsoraceae</taxon>
        <taxon>Phakopsora</taxon>
    </lineage>
</organism>
<proteinExistence type="predicted"/>
<dbReference type="AlphaFoldDB" id="A0AAV0ANR7"/>
<evidence type="ECO:0000313" key="1">
    <source>
        <dbReference type="EMBL" id="CAH7669195.1"/>
    </source>
</evidence>
<comment type="caution">
    <text evidence="1">The sequence shown here is derived from an EMBL/GenBank/DDBJ whole genome shotgun (WGS) entry which is preliminary data.</text>
</comment>
<dbReference type="EMBL" id="CALTRL010000667">
    <property type="protein sequence ID" value="CAH7669195.1"/>
    <property type="molecule type" value="Genomic_DNA"/>
</dbReference>
<sequence>MFRINTINTVGKLINFIFQKTKIWLVNTTSLQQTKTFAWSVLYMGKFGSNFHVIIRIIIVCSEHSGPYPSFVPGGPLFDSCMILNIFPCLICISYPLTN</sequence>
<keyword evidence="2" id="KW-1185">Reference proteome</keyword>